<keyword evidence="3" id="KW-1185">Reference proteome</keyword>
<dbReference type="AlphaFoldDB" id="A0A196S7T5"/>
<comment type="caution">
    <text evidence="2">The sequence shown here is derived from an EMBL/GenBank/DDBJ whole genome shotgun (WGS) entry which is preliminary data.</text>
</comment>
<dbReference type="Proteomes" id="UP000078348">
    <property type="component" value="Unassembled WGS sequence"/>
</dbReference>
<protein>
    <submittedName>
        <fullName evidence="2">Uncharacterized protein</fullName>
    </submittedName>
</protein>
<proteinExistence type="predicted"/>
<organism evidence="2 3">
    <name type="scientific">Blastocystis sp. subtype 1 (strain ATCC 50177 / NandII)</name>
    <dbReference type="NCBI Taxonomy" id="478820"/>
    <lineage>
        <taxon>Eukaryota</taxon>
        <taxon>Sar</taxon>
        <taxon>Stramenopiles</taxon>
        <taxon>Bigyra</taxon>
        <taxon>Opalozoa</taxon>
        <taxon>Opalinata</taxon>
        <taxon>Blastocystidae</taxon>
        <taxon>Blastocystis</taxon>
    </lineage>
</organism>
<keyword evidence="1" id="KW-1133">Transmembrane helix</keyword>
<feature type="transmembrane region" description="Helical" evidence="1">
    <location>
        <begin position="253"/>
        <end position="271"/>
    </location>
</feature>
<evidence type="ECO:0000313" key="3">
    <source>
        <dbReference type="Proteomes" id="UP000078348"/>
    </source>
</evidence>
<sequence>MKTEFTASDIRDSLRHALSISYGKEKKNRTGAYTLMFSGTMFTLLGSTFLVKSSLFNRTEYISIQEAIQKLSNGSETEAIPVQLYGKILRVDDGNNEAAITKKTVECHSTFFDEHTNGWKETVTVLRVSFEGHRFDVMTPGGTYVHVVPPTPVSNSSLSILSLVDGPKEELANEELEDYAVDLDRLRLSDDRAIEKRLYEKKDVLRVNHHVYLRGLLSKKKGEYTLTYGEKSKLVVSSKSIEEQQRSSRMNGLVFSVLGAVLLALGAYRQYH</sequence>
<keyword evidence="1" id="KW-0812">Transmembrane</keyword>
<dbReference type="EMBL" id="LXWW01000566">
    <property type="protein sequence ID" value="OAO12054.1"/>
    <property type="molecule type" value="Genomic_DNA"/>
</dbReference>
<accession>A0A196S7T5</accession>
<evidence type="ECO:0000256" key="1">
    <source>
        <dbReference type="SAM" id="Phobius"/>
    </source>
</evidence>
<evidence type="ECO:0000313" key="2">
    <source>
        <dbReference type="EMBL" id="OAO12054.1"/>
    </source>
</evidence>
<feature type="transmembrane region" description="Helical" evidence="1">
    <location>
        <begin position="31"/>
        <end position="51"/>
    </location>
</feature>
<reference evidence="2 3" key="1">
    <citation type="submission" date="2016-05" db="EMBL/GenBank/DDBJ databases">
        <title>Nuclear genome of Blastocystis sp. subtype 1 NandII.</title>
        <authorList>
            <person name="Gentekaki E."/>
            <person name="Curtis B."/>
            <person name="Stairs C."/>
            <person name="Eme L."/>
            <person name="Herman E."/>
            <person name="Klimes V."/>
            <person name="Arias M.C."/>
            <person name="Elias M."/>
            <person name="Hilliou F."/>
            <person name="Klute M."/>
            <person name="Malik S.-B."/>
            <person name="Pightling A."/>
            <person name="Rachubinski R."/>
            <person name="Salas D."/>
            <person name="Schlacht A."/>
            <person name="Suga H."/>
            <person name="Archibald J."/>
            <person name="Ball S.G."/>
            <person name="Clark G."/>
            <person name="Dacks J."/>
            <person name="Van Der Giezen M."/>
            <person name="Tsaousis A."/>
            <person name="Roger A."/>
        </authorList>
    </citation>
    <scope>NUCLEOTIDE SEQUENCE [LARGE SCALE GENOMIC DNA]</scope>
    <source>
        <strain evidence="3">ATCC 50177 / NandII</strain>
    </source>
</reference>
<keyword evidence="1" id="KW-0472">Membrane</keyword>
<gene>
    <name evidence="2" type="ORF">AV274_6268</name>
</gene>
<name>A0A196S7T5_BLAHN</name>